<gene>
    <name evidence="2" type="ORF">FHR99_000222</name>
</gene>
<dbReference type="GO" id="GO:0003824">
    <property type="term" value="F:catalytic activity"/>
    <property type="evidence" value="ECO:0007669"/>
    <property type="project" value="InterPro"/>
</dbReference>
<dbReference type="PRINTS" id="PR00412">
    <property type="entry name" value="EPOXHYDRLASE"/>
</dbReference>
<dbReference type="SUPFAM" id="SSF53474">
    <property type="entry name" value="alpha/beta-Hydrolases"/>
    <property type="match status" value="1"/>
</dbReference>
<dbReference type="InterPro" id="IPR029058">
    <property type="entry name" value="AB_hydrolase_fold"/>
</dbReference>
<reference evidence="2 3" key="1">
    <citation type="submission" date="2020-08" db="EMBL/GenBank/DDBJ databases">
        <title>Genomic Encyclopedia of Type Strains, Phase III (KMG-III): the genomes of soil and plant-associated and newly described type strains.</title>
        <authorList>
            <person name="Whitman W."/>
        </authorList>
    </citation>
    <scope>NUCLEOTIDE SEQUENCE [LARGE SCALE GENOMIC DNA]</scope>
    <source>
        <strain evidence="2 3">CECT 8654</strain>
    </source>
</reference>
<accession>A0A7W4W1Z9</accession>
<organism evidence="2 3">
    <name type="scientific">Litorivivens lipolytica</name>
    <dbReference type="NCBI Taxonomy" id="1524264"/>
    <lineage>
        <taxon>Bacteria</taxon>
        <taxon>Pseudomonadati</taxon>
        <taxon>Pseudomonadota</taxon>
        <taxon>Gammaproteobacteria</taxon>
        <taxon>Litorivivens</taxon>
    </lineage>
</organism>
<feature type="domain" description="AB hydrolase-1" evidence="1">
    <location>
        <begin position="79"/>
        <end position="312"/>
    </location>
</feature>
<keyword evidence="3" id="KW-1185">Reference proteome</keyword>
<dbReference type="GO" id="GO:0016020">
    <property type="term" value="C:membrane"/>
    <property type="evidence" value="ECO:0007669"/>
    <property type="project" value="TreeGrafter"/>
</dbReference>
<proteinExistence type="predicted"/>
<evidence type="ECO:0000313" key="2">
    <source>
        <dbReference type="EMBL" id="MBB3045986.1"/>
    </source>
</evidence>
<dbReference type="PRINTS" id="PR00111">
    <property type="entry name" value="ABHYDROLASE"/>
</dbReference>
<dbReference type="PANTHER" id="PTHR43798">
    <property type="entry name" value="MONOACYLGLYCEROL LIPASE"/>
    <property type="match status" value="1"/>
</dbReference>
<dbReference type="Proteomes" id="UP000537130">
    <property type="component" value="Unassembled WGS sequence"/>
</dbReference>
<dbReference type="InterPro" id="IPR050266">
    <property type="entry name" value="AB_hydrolase_sf"/>
</dbReference>
<dbReference type="InterPro" id="IPR000639">
    <property type="entry name" value="Epox_hydrolase-like"/>
</dbReference>
<comment type="caution">
    <text evidence="2">The sequence shown here is derived from an EMBL/GenBank/DDBJ whole genome shotgun (WGS) entry which is preliminary data.</text>
</comment>
<dbReference type="Gene3D" id="3.40.50.1820">
    <property type="entry name" value="alpha/beta hydrolase"/>
    <property type="match status" value="1"/>
</dbReference>
<evidence type="ECO:0000259" key="1">
    <source>
        <dbReference type="Pfam" id="PF12697"/>
    </source>
</evidence>
<sequence>MSDVTKPEPAFAELEALYAATPLAAIDRDRLRQWRPESSLWGRLKPLIARRAGARLCWTEVAGHRINYWDSGASDKPVLVLIHGFGSSKENWSFLSELMHREFRILAPDLPGFGNSTFRVDSDYRVETQAERMAEWLKQLGVASAFIAGSSMGGAIAASLAAHHPAMVNGLCLMNAAGVPGTRISMLEAGVLAGNNYLVANRPAEAQRVFQICFHSRKRLLGAVFGLLMGTEMAHRAPLNHAIFSDLVYSLSAVNASLPQVKSPTFVLWGDSDQVLDVSCVDAFLAAIPHAKAMVLPETGHLPMVEKPKDTATVLRAFFNAQHSIVHTENL</sequence>
<dbReference type="AlphaFoldDB" id="A0A7W4W1Z9"/>
<evidence type="ECO:0000313" key="3">
    <source>
        <dbReference type="Proteomes" id="UP000537130"/>
    </source>
</evidence>
<dbReference type="InterPro" id="IPR000073">
    <property type="entry name" value="AB_hydrolase_1"/>
</dbReference>
<dbReference type="EMBL" id="JACHWY010000001">
    <property type="protein sequence ID" value="MBB3045986.1"/>
    <property type="molecule type" value="Genomic_DNA"/>
</dbReference>
<dbReference type="Pfam" id="PF12697">
    <property type="entry name" value="Abhydrolase_6"/>
    <property type="match status" value="1"/>
</dbReference>
<protein>
    <submittedName>
        <fullName evidence="2">Pimeloyl-ACP methyl ester carboxylesterase</fullName>
    </submittedName>
</protein>
<name>A0A7W4W1Z9_9GAMM</name>
<dbReference type="PANTHER" id="PTHR43798:SF33">
    <property type="entry name" value="HYDROLASE, PUTATIVE (AFU_ORTHOLOGUE AFUA_2G14860)-RELATED"/>
    <property type="match status" value="1"/>
</dbReference>